<dbReference type="EMBL" id="LNQP01000042">
    <property type="protein sequence ID" value="KSU87499.1"/>
    <property type="molecule type" value="Genomic_DNA"/>
</dbReference>
<evidence type="ECO:0000313" key="1">
    <source>
        <dbReference type="EMBL" id="KSU87499.1"/>
    </source>
</evidence>
<organism evidence="1 2">
    <name type="scientific">Priestia veravalensis</name>
    <dbReference type="NCBI Taxonomy" id="1414648"/>
    <lineage>
        <taxon>Bacteria</taxon>
        <taxon>Bacillati</taxon>
        <taxon>Bacillota</taxon>
        <taxon>Bacilli</taxon>
        <taxon>Bacillales</taxon>
        <taxon>Bacillaceae</taxon>
        <taxon>Priestia</taxon>
    </lineage>
</organism>
<dbReference type="AlphaFoldDB" id="A0A0V8JKC3"/>
<proteinExistence type="predicted"/>
<name>A0A0V8JKC3_9BACI</name>
<protein>
    <submittedName>
        <fullName evidence="1">Uncharacterized protein</fullName>
    </submittedName>
</protein>
<sequence>MLKPDTAIILGLMIEEPFTRLEDEAIRHIAVNELENGLAVFNEASNLYYEKFLYFDEHTKVQLRKEVFSLHLTLNQIKNAYANGYTSEAVHIYQIIAETENSTNTMNALFQFPTYNGEEDDQSYRSFMNIFGSKK</sequence>
<reference evidence="1 2" key="1">
    <citation type="submission" date="2015-11" db="EMBL/GenBank/DDBJ databases">
        <title>Bacillus caseinolyticus sp nov.</title>
        <authorList>
            <person name="Dastager S.G."/>
            <person name="Mawlankar R."/>
        </authorList>
    </citation>
    <scope>NUCLEOTIDE SEQUENCE [LARGE SCALE GENOMIC DNA]</scope>
    <source>
        <strain evidence="1 2">SGD-V-76</strain>
    </source>
</reference>
<dbReference type="GeneID" id="93682031"/>
<dbReference type="RefSeq" id="WP_025908906.1">
    <property type="nucleotide sequence ID" value="NZ_KQ758657.1"/>
</dbReference>
<evidence type="ECO:0000313" key="2">
    <source>
        <dbReference type="Proteomes" id="UP000053681"/>
    </source>
</evidence>
<accession>A0A0V8JKC3</accession>
<dbReference type="Proteomes" id="UP000053681">
    <property type="component" value="Unassembled WGS sequence"/>
</dbReference>
<comment type="caution">
    <text evidence="1">The sequence shown here is derived from an EMBL/GenBank/DDBJ whole genome shotgun (WGS) entry which is preliminary data.</text>
</comment>
<keyword evidence="2" id="KW-1185">Reference proteome</keyword>
<gene>
    <name evidence="1" type="ORF">AS180_12755</name>
</gene>